<dbReference type="STRING" id="112413.SAMN05421854_1011626"/>
<keyword evidence="1" id="KW-0472">Membrane</keyword>
<keyword evidence="1" id="KW-1133">Transmembrane helix</keyword>
<dbReference type="OrthoDB" id="3621495at2"/>
<dbReference type="RefSeq" id="WP_093572587.1">
    <property type="nucleotide sequence ID" value="NZ_FOWC01000001.1"/>
</dbReference>
<dbReference type="Proteomes" id="UP000199137">
    <property type="component" value="Unassembled WGS sequence"/>
</dbReference>
<sequence length="177" mass="18716">MKQYYGQQSAGYAPLPPLFAARVRVASVVIGVSLAIGTLLVFGITALVNRPLHGHSLPRGLLGLTALLLPMLSVLATAAMVLSARRCLQGDYLVIARARGTRAALTACFTVLSVSCLIALGVSALVDLWGNHGKLGLTELLATFANFAIGLIGYSAGLWFVRPSVSTLEKFSDHPIW</sequence>
<evidence type="ECO:0000256" key="1">
    <source>
        <dbReference type="SAM" id="Phobius"/>
    </source>
</evidence>
<reference evidence="2 3" key="1">
    <citation type="submission" date="2016-10" db="EMBL/GenBank/DDBJ databases">
        <authorList>
            <person name="de Groot N.N."/>
        </authorList>
    </citation>
    <scope>NUCLEOTIDE SEQUENCE [LARGE SCALE GENOMIC DNA]</scope>
    <source>
        <strain evidence="2 3">DSM 44637</strain>
    </source>
</reference>
<feature type="transmembrane region" description="Helical" evidence="1">
    <location>
        <begin position="141"/>
        <end position="161"/>
    </location>
</feature>
<evidence type="ECO:0000313" key="2">
    <source>
        <dbReference type="EMBL" id="SFO35706.1"/>
    </source>
</evidence>
<name>A0A1I5GIJ8_9PSEU</name>
<feature type="transmembrane region" description="Helical" evidence="1">
    <location>
        <begin position="103"/>
        <end position="129"/>
    </location>
</feature>
<proteinExistence type="predicted"/>
<accession>A0A1I5GIJ8</accession>
<feature type="transmembrane region" description="Helical" evidence="1">
    <location>
        <begin position="25"/>
        <end position="48"/>
    </location>
</feature>
<organism evidence="2 3">
    <name type="scientific">Amycolatopsis rubida</name>
    <dbReference type="NCBI Taxonomy" id="112413"/>
    <lineage>
        <taxon>Bacteria</taxon>
        <taxon>Bacillati</taxon>
        <taxon>Actinomycetota</taxon>
        <taxon>Actinomycetes</taxon>
        <taxon>Pseudonocardiales</taxon>
        <taxon>Pseudonocardiaceae</taxon>
        <taxon>Amycolatopsis</taxon>
    </lineage>
</organism>
<dbReference type="AlphaFoldDB" id="A0A1I5GIJ8"/>
<protein>
    <submittedName>
        <fullName evidence="2">Uncharacterized protein</fullName>
    </submittedName>
</protein>
<feature type="transmembrane region" description="Helical" evidence="1">
    <location>
        <begin position="60"/>
        <end position="82"/>
    </location>
</feature>
<evidence type="ECO:0000313" key="3">
    <source>
        <dbReference type="Proteomes" id="UP000199137"/>
    </source>
</evidence>
<dbReference type="EMBL" id="FOWC01000001">
    <property type="protein sequence ID" value="SFO35706.1"/>
    <property type="molecule type" value="Genomic_DNA"/>
</dbReference>
<keyword evidence="1" id="KW-0812">Transmembrane</keyword>
<gene>
    <name evidence="2" type="ORF">SAMN05421854_1011626</name>
</gene>